<dbReference type="CDD" id="cd14066">
    <property type="entry name" value="STKc_IRAK"/>
    <property type="match status" value="1"/>
</dbReference>
<feature type="transmembrane region" description="Helical" evidence="17">
    <location>
        <begin position="373"/>
        <end position="394"/>
    </location>
</feature>
<reference evidence="20 21" key="1">
    <citation type="journal article" date="2018" name="Nat. Genet.">
        <title>The Rosa genome provides new insights in the design of modern roses.</title>
        <authorList>
            <person name="Bendahmane M."/>
        </authorList>
    </citation>
    <scope>NUCLEOTIDE SEQUENCE [LARGE SCALE GENOMIC DNA]</scope>
    <source>
        <strain evidence="21">cv. Old Blush</strain>
    </source>
</reference>
<dbReference type="FunFam" id="3.30.200.20:FF:000043">
    <property type="entry name" value="Wall-associated receptor kinase 2"/>
    <property type="match status" value="1"/>
</dbReference>
<feature type="chain" id="PRO_5015159276" description="Protein kinase domain-containing protein" evidence="18">
    <location>
        <begin position="23"/>
        <end position="775"/>
    </location>
</feature>
<comment type="catalytic activity">
    <reaction evidence="15">
        <text>L-threonyl-[protein] + ATP = O-phospho-L-threonyl-[protein] + ADP + H(+)</text>
        <dbReference type="Rhea" id="RHEA:46608"/>
        <dbReference type="Rhea" id="RHEA-COMP:11060"/>
        <dbReference type="Rhea" id="RHEA-COMP:11605"/>
        <dbReference type="ChEBI" id="CHEBI:15378"/>
        <dbReference type="ChEBI" id="CHEBI:30013"/>
        <dbReference type="ChEBI" id="CHEBI:30616"/>
        <dbReference type="ChEBI" id="CHEBI:61977"/>
        <dbReference type="ChEBI" id="CHEBI:456216"/>
    </reaction>
</comment>
<feature type="signal peptide" evidence="18">
    <location>
        <begin position="1"/>
        <end position="22"/>
    </location>
</feature>
<evidence type="ECO:0000256" key="1">
    <source>
        <dbReference type="ARBA" id="ARBA00004479"/>
    </source>
</evidence>
<organism evidence="20 21">
    <name type="scientific">Rosa chinensis</name>
    <name type="common">China rose</name>
    <dbReference type="NCBI Taxonomy" id="74649"/>
    <lineage>
        <taxon>Eukaryota</taxon>
        <taxon>Viridiplantae</taxon>
        <taxon>Streptophyta</taxon>
        <taxon>Embryophyta</taxon>
        <taxon>Tracheophyta</taxon>
        <taxon>Spermatophyta</taxon>
        <taxon>Magnoliopsida</taxon>
        <taxon>eudicotyledons</taxon>
        <taxon>Gunneridae</taxon>
        <taxon>Pentapetalae</taxon>
        <taxon>rosids</taxon>
        <taxon>fabids</taxon>
        <taxon>Rosales</taxon>
        <taxon>Rosaceae</taxon>
        <taxon>Rosoideae</taxon>
        <taxon>Rosoideae incertae sedis</taxon>
        <taxon>Rosa</taxon>
    </lineage>
</organism>
<evidence type="ECO:0000256" key="2">
    <source>
        <dbReference type="ARBA" id="ARBA00022527"/>
    </source>
</evidence>
<dbReference type="Pfam" id="PF13947">
    <property type="entry name" value="GUB_WAK_bind"/>
    <property type="match status" value="1"/>
</dbReference>
<keyword evidence="11 17" id="KW-0472">Membrane</keyword>
<keyword evidence="10 17" id="KW-1133">Transmembrane helix</keyword>
<dbReference type="STRING" id="74649.A0A2P6PD46"/>
<evidence type="ECO:0000256" key="10">
    <source>
        <dbReference type="ARBA" id="ARBA00022989"/>
    </source>
</evidence>
<dbReference type="AlphaFoldDB" id="A0A2P6PD46"/>
<dbReference type="EMBL" id="PDCK01000045">
    <property type="protein sequence ID" value="PRQ19853.1"/>
    <property type="molecule type" value="Genomic_DNA"/>
</dbReference>
<evidence type="ECO:0000256" key="14">
    <source>
        <dbReference type="ARBA" id="ARBA00047558"/>
    </source>
</evidence>
<keyword evidence="13" id="KW-0325">Glycoprotein</keyword>
<dbReference type="Proteomes" id="UP000238479">
    <property type="component" value="Chromosome 7"/>
</dbReference>
<dbReference type="CDD" id="cd00054">
    <property type="entry name" value="EGF_CA"/>
    <property type="match status" value="1"/>
</dbReference>
<comment type="subcellular location">
    <subcellularLocation>
        <location evidence="1">Membrane</location>
        <topology evidence="1">Single-pass type I membrane protein</topology>
    </subcellularLocation>
</comment>
<keyword evidence="3" id="KW-0245">EGF-like domain</keyword>
<evidence type="ECO:0000256" key="13">
    <source>
        <dbReference type="ARBA" id="ARBA00023180"/>
    </source>
</evidence>
<keyword evidence="21" id="KW-1185">Reference proteome</keyword>
<evidence type="ECO:0000256" key="5">
    <source>
        <dbReference type="ARBA" id="ARBA00022692"/>
    </source>
</evidence>
<dbReference type="InterPro" id="IPR000719">
    <property type="entry name" value="Prot_kinase_dom"/>
</dbReference>
<protein>
    <recommendedName>
        <fullName evidence="19">Protein kinase domain-containing protein</fullName>
    </recommendedName>
</protein>
<dbReference type="Pfam" id="PF12662">
    <property type="entry name" value="cEGF"/>
    <property type="match status" value="1"/>
</dbReference>
<dbReference type="Gene3D" id="2.10.25.10">
    <property type="entry name" value="Laminin"/>
    <property type="match status" value="1"/>
</dbReference>
<evidence type="ECO:0000256" key="12">
    <source>
        <dbReference type="ARBA" id="ARBA00023157"/>
    </source>
</evidence>
<name>A0A2P6PD46_ROSCH</name>
<evidence type="ECO:0000256" key="7">
    <source>
        <dbReference type="ARBA" id="ARBA00022741"/>
    </source>
</evidence>
<evidence type="ECO:0000256" key="3">
    <source>
        <dbReference type="ARBA" id="ARBA00022536"/>
    </source>
</evidence>
<evidence type="ECO:0000259" key="19">
    <source>
        <dbReference type="PROSITE" id="PS50011"/>
    </source>
</evidence>
<keyword evidence="7" id="KW-0547">Nucleotide-binding</keyword>
<keyword evidence="12" id="KW-1015">Disulfide bond</keyword>
<dbReference type="Pfam" id="PF00069">
    <property type="entry name" value="Pkinase"/>
    <property type="match status" value="1"/>
</dbReference>
<dbReference type="GO" id="GO:0004674">
    <property type="term" value="F:protein serine/threonine kinase activity"/>
    <property type="evidence" value="ECO:0007669"/>
    <property type="project" value="UniProtKB-KW"/>
</dbReference>
<evidence type="ECO:0000256" key="11">
    <source>
        <dbReference type="ARBA" id="ARBA00023136"/>
    </source>
</evidence>
<dbReference type="PANTHER" id="PTHR27005:SF280">
    <property type="entry name" value="WALL-ASSOCIATED RECEPTOR KINASE-LIKE 8"/>
    <property type="match status" value="1"/>
</dbReference>
<evidence type="ECO:0000256" key="6">
    <source>
        <dbReference type="ARBA" id="ARBA00022729"/>
    </source>
</evidence>
<evidence type="ECO:0000256" key="18">
    <source>
        <dbReference type="SAM" id="SignalP"/>
    </source>
</evidence>
<feature type="domain" description="Protein kinase" evidence="19">
    <location>
        <begin position="447"/>
        <end position="721"/>
    </location>
</feature>
<dbReference type="InterPro" id="IPR045274">
    <property type="entry name" value="WAK-like"/>
</dbReference>
<feature type="region of interest" description="Disordered" evidence="16">
    <location>
        <begin position="755"/>
        <end position="775"/>
    </location>
</feature>
<keyword evidence="9" id="KW-0067">ATP-binding</keyword>
<proteinExistence type="predicted"/>
<dbReference type="InterPro" id="IPR026823">
    <property type="entry name" value="cEGF"/>
</dbReference>
<dbReference type="GO" id="GO:0005886">
    <property type="term" value="C:plasma membrane"/>
    <property type="evidence" value="ECO:0007669"/>
    <property type="project" value="TreeGrafter"/>
</dbReference>
<comment type="catalytic activity">
    <reaction evidence="14">
        <text>L-seryl-[protein] + ATP = O-phospho-L-seryl-[protein] + ADP + H(+)</text>
        <dbReference type="Rhea" id="RHEA:17989"/>
        <dbReference type="Rhea" id="RHEA-COMP:9863"/>
        <dbReference type="Rhea" id="RHEA-COMP:11604"/>
        <dbReference type="ChEBI" id="CHEBI:15378"/>
        <dbReference type="ChEBI" id="CHEBI:29999"/>
        <dbReference type="ChEBI" id="CHEBI:30616"/>
        <dbReference type="ChEBI" id="CHEBI:83421"/>
        <dbReference type="ChEBI" id="CHEBI:456216"/>
    </reaction>
</comment>
<dbReference type="OMA" id="CCEIVIS"/>
<gene>
    <name evidence="20" type="ORF">RchiOBHm_Chr7g0221871</name>
</gene>
<dbReference type="Gene3D" id="1.10.510.10">
    <property type="entry name" value="Transferase(Phosphotransferase) domain 1"/>
    <property type="match status" value="1"/>
</dbReference>
<evidence type="ECO:0000256" key="15">
    <source>
        <dbReference type="ARBA" id="ARBA00047951"/>
    </source>
</evidence>
<dbReference type="GO" id="GO:0007166">
    <property type="term" value="P:cell surface receptor signaling pathway"/>
    <property type="evidence" value="ECO:0007669"/>
    <property type="project" value="InterPro"/>
</dbReference>
<evidence type="ECO:0000256" key="16">
    <source>
        <dbReference type="SAM" id="MobiDB-lite"/>
    </source>
</evidence>
<dbReference type="SMART" id="SM00220">
    <property type="entry name" value="S_TKc"/>
    <property type="match status" value="1"/>
</dbReference>
<accession>A0A2P6PD46</accession>
<evidence type="ECO:0000256" key="9">
    <source>
        <dbReference type="ARBA" id="ARBA00022840"/>
    </source>
</evidence>
<evidence type="ECO:0000256" key="4">
    <source>
        <dbReference type="ARBA" id="ARBA00022679"/>
    </source>
</evidence>
<keyword evidence="6 18" id="KW-0732">Signal</keyword>
<dbReference type="PROSITE" id="PS50011">
    <property type="entry name" value="PROTEIN_KINASE_DOM"/>
    <property type="match status" value="1"/>
</dbReference>
<comment type="caution">
    <text evidence="20">The sequence shown here is derived from an EMBL/GenBank/DDBJ whole genome shotgun (WGS) entry which is preliminary data.</text>
</comment>
<evidence type="ECO:0000313" key="21">
    <source>
        <dbReference type="Proteomes" id="UP000238479"/>
    </source>
</evidence>
<dbReference type="PANTHER" id="PTHR27005">
    <property type="entry name" value="WALL-ASSOCIATED RECEPTOR KINASE-LIKE 21"/>
    <property type="match status" value="1"/>
</dbReference>
<dbReference type="InterPro" id="IPR008271">
    <property type="entry name" value="Ser/Thr_kinase_AS"/>
</dbReference>
<dbReference type="Gramene" id="PRQ19853">
    <property type="protein sequence ID" value="PRQ19853"/>
    <property type="gene ID" value="RchiOBHm_Chr7g0221871"/>
</dbReference>
<keyword evidence="8" id="KW-0418">Kinase</keyword>
<dbReference type="GO" id="GO:0030247">
    <property type="term" value="F:polysaccharide binding"/>
    <property type="evidence" value="ECO:0007669"/>
    <property type="project" value="InterPro"/>
</dbReference>
<evidence type="ECO:0000256" key="8">
    <source>
        <dbReference type="ARBA" id="ARBA00022777"/>
    </source>
</evidence>
<keyword evidence="5 17" id="KW-0812">Transmembrane</keyword>
<sequence>MQWLVQHMIFILLLYKWRICTASLSPPKIAKENCTSRCGGVSIPYPFGIGPKSHCYFDEWYELECNLSDPVAKPFLKGLQLEVLTIFVENSTLQVTSPITYFSCKGKQSRPAANLTGSPFQYSVFNSFVAVSCGFLVSVLSGSNHTLGGCTSTCGSDRSRGLCFVGDNCCEIVISTDLIANFSAFRQEQDEVRTNATDCEDCAFLVYDKWFDNNVSDSDGLDLTAIKGMEVVPVELEWSLSLAKNNSLIKSFEALDRFPEVRRPNDPTPSCIVSFDDSSFRWYQCSCPAGFQGNPYLLRPCQDIDECKDTNPCVGSDLNTTNIWNISDAKCQNTIGGHACYSNRTGQTCELFGENTKARCFYTSRHHSQLKPILSGLGASIGLLVFLSAAWLVYKVAKKWKSTKRKEMFYKQNGGLLLEQQLSSSEINVERIKVFKSKELQSSTDNFNVDRIIGQGGQGTVYKGMLTDGRIVAVKKSKMIDNANLSEFINEVVILSQINHRNIVQLLGCCLETEVPLLVYEFIPNGNLFQYIHGQTKEFPLTWEIRLRIATEIAGALSYLHTSASFPIYHRDIKSTNILLDDKYRAKIADFGTSRLVAIDQTHLTTNVHGTFGYLDPEYYQSSQFTEKSDVYSFGVVLVELLTGKKPITRSAEDEMYKSLATYFIISLQEDSLFDILDARVVNEGSKDGIMVVATLAKRCLNLNGRKRPTMREITAELEAVQLSEKLANAHQQSCERFEFGQDYRIEQGDDVVSSSTMSTWEGAPPPSSVELPLL</sequence>
<evidence type="ECO:0000256" key="17">
    <source>
        <dbReference type="SAM" id="Phobius"/>
    </source>
</evidence>
<dbReference type="FunFam" id="1.10.510.10:FF:000084">
    <property type="entry name" value="Wall-associated receptor kinase 2"/>
    <property type="match status" value="1"/>
</dbReference>
<evidence type="ECO:0000313" key="20">
    <source>
        <dbReference type="EMBL" id="PRQ19853.1"/>
    </source>
</evidence>
<dbReference type="InterPro" id="IPR025287">
    <property type="entry name" value="WAK_GUB"/>
</dbReference>
<keyword evidence="4 20" id="KW-0808">Transferase</keyword>
<dbReference type="Gene3D" id="3.30.200.20">
    <property type="entry name" value="Phosphorylase Kinase, domain 1"/>
    <property type="match status" value="1"/>
</dbReference>
<keyword evidence="2" id="KW-0723">Serine/threonine-protein kinase</keyword>
<dbReference type="GO" id="GO:0005524">
    <property type="term" value="F:ATP binding"/>
    <property type="evidence" value="ECO:0007669"/>
    <property type="project" value="UniProtKB-KW"/>
</dbReference>
<dbReference type="PROSITE" id="PS00108">
    <property type="entry name" value="PROTEIN_KINASE_ST"/>
    <property type="match status" value="1"/>
</dbReference>
<dbReference type="InterPro" id="IPR011009">
    <property type="entry name" value="Kinase-like_dom_sf"/>
</dbReference>
<dbReference type="SUPFAM" id="SSF56112">
    <property type="entry name" value="Protein kinase-like (PK-like)"/>
    <property type="match status" value="1"/>
</dbReference>